<accession>A0AAE0C3H4</accession>
<dbReference type="EMBL" id="LGRX02029166">
    <property type="protein sequence ID" value="KAK3247184.1"/>
    <property type="molecule type" value="Genomic_DNA"/>
</dbReference>
<protein>
    <submittedName>
        <fullName evidence="2">Uncharacterized protein</fullName>
    </submittedName>
</protein>
<proteinExistence type="predicted"/>
<feature type="compositionally biased region" description="Basic and acidic residues" evidence="1">
    <location>
        <begin position="319"/>
        <end position="330"/>
    </location>
</feature>
<reference evidence="2 3" key="1">
    <citation type="journal article" date="2015" name="Genome Biol. Evol.">
        <title>Comparative Genomics of a Bacterivorous Green Alga Reveals Evolutionary Causalities and Consequences of Phago-Mixotrophic Mode of Nutrition.</title>
        <authorList>
            <person name="Burns J.A."/>
            <person name="Paasch A."/>
            <person name="Narechania A."/>
            <person name="Kim E."/>
        </authorList>
    </citation>
    <scope>NUCLEOTIDE SEQUENCE [LARGE SCALE GENOMIC DNA]</scope>
    <source>
        <strain evidence="2 3">PLY_AMNH</strain>
    </source>
</reference>
<feature type="region of interest" description="Disordered" evidence="1">
    <location>
        <begin position="309"/>
        <end position="360"/>
    </location>
</feature>
<keyword evidence="3" id="KW-1185">Reference proteome</keyword>
<evidence type="ECO:0000256" key="1">
    <source>
        <dbReference type="SAM" id="MobiDB-lite"/>
    </source>
</evidence>
<dbReference type="Proteomes" id="UP001190700">
    <property type="component" value="Unassembled WGS sequence"/>
</dbReference>
<dbReference type="AlphaFoldDB" id="A0AAE0C3H4"/>
<comment type="caution">
    <text evidence="2">The sequence shown here is derived from an EMBL/GenBank/DDBJ whole genome shotgun (WGS) entry which is preliminary data.</text>
</comment>
<name>A0AAE0C3H4_9CHLO</name>
<evidence type="ECO:0000313" key="3">
    <source>
        <dbReference type="Proteomes" id="UP001190700"/>
    </source>
</evidence>
<feature type="compositionally biased region" description="Basic and acidic residues" evidence="1">
    <location>
        <begin position="151"/>
        <end position="168"/>
    </location>
</feature>
<evidence type="ECO:0000313" key="2">
    <source>
        <dbReference type="EMBL" id="KAK3247184.1"/>
    </source>
</evidence>
<gene>
    <name evidence="2" type="ORF">CYMTET_43309</name>
</gene>
<sequence>MPGWLRRNPPVALLSCTSEYLRRLTHFRSMLLFFVLFLSIVQVRGRAYENARWTHAHSETTVSNSDIARLLEVFPTFNDVDGDGDECLTAIEYLMSKTIFEERIRKLSEQQLKEDVLASQTLESLPSSKEERPSAQLVHHAANTTASGPHTESRAERGGPEEPQRRTLEISAEPGRPGGSEAAGLGEGRSSVNTEHAAPRVVVSNEIPKASWMAQRPRPRQLQVDDDFCVQLMTNMTTFCRTSKILDCCHRNMEFAFLHGCWCSDAAVEKGGLELQAHKWFIENKECEDASAPTADDWMLEEYCLSWGEEPSAPGTTELLRRLTASRDDGAPPPSSTAPWDDGTPPLTNSSLGRRRSSAD</sequence>
<feature type="region of interest" description="Disordered" evidence="1">
    <location>
        <begin position="123"/>
        <end position="197"/>
    </location>
</feature>
<organism evidence="2 3">
    <name type="scientific">Cymbomonas tetramitiformis</name>
    <dbReference type="NCBI Taxonomy" id="36881"/>
    <lineage>
        <taxon>Eukaryota</taxon>
        <taxon>Viridiplantae</taxon>
        <taxon>Chlorophyta</taxon>
        <taxon>Pyramimonadophyceae</taxon>
        <taxon>Pyramimonadales</taxon>
        <taxon>Pyramimonadaceae</taxon>
        <taxon>Cymbomonas</taxon>
    </lineage>
</organism>